<dbReference type="RefSeq" id="WP_157668153.1">
    <property type="nucleotide sequence ID" value="NZ_CP019602.1"/>
</dbReference>
<evidence type="ECO:0000313" key="1">
    <source>
        <dbReference type="EMBL" id="QNE04293.1"/>
    </source>
</evidence>
<proteinExistence type="predicted"/>
<dbReference type="Proteomes" id="UP000515297">
    <property type="component" value="Chromosome"/>
</dbReference>
<protein>
    <submittedName>
        <fullName evidence="1">Uncharacterized protein</fullName>
    </submittedName>
</protein>
<gene>
    <name evidence="1" type="ORF">H4O24_09850</name>
</gene>
<evidence type="ECO:0000313" key="2">
    <source>
        <dbReference type="Proteomes" id="UP000515297"/>
    </source>
</evidence>
<accession>A0A7G6VRC8</accession>
<sequence length="51" mass="5686">MKQIFAQVHDHDALHDNDDIGDIAAWLDGLKHPADGGSRGFRRTIDSLMNN</sequence>
<dbReference type="EMBL" id="CP060052">
    <property type="protein sequence ID" value="QNE04293.1"/>
    <property type="molecule type" value="Genomic_DNA"/>
</dbReference>
<organism evidence="1 2">
    <name type="scientific">Croceicoccus marinus</name>
    <dbReference type="NCBI Taxonomy" id="450378"/>
    <lineage>
        <taxon>Bacteria</taxon>
        <taxon>Pseudomonadati</taxon>
        <taxon>Pseudomonadota</taxon>
        <taxon>Alphaproteobacteria</taxon>
        <taxon>Sphingomonadales</taxon>
        <taxon>Erythrobacteraceae</taxon>
        <taxon>Croceicoccus</taxon>
    </lineage>
</organism>
<name>A0A7G6VRC8_9SPHN</name>
<dbReference type="OrthoDB" id="9929812at2"/>
<dbReference type="AlphaFoldDB" id="A0A7G6VRC8"/>
<reference evidence="1 2" key="1">
    <citation type="submission" date="2020-08" db="EMBL/GenBank/DDBJ databases">
        <authorList>
            <person name="Liu G."/>
            <person name="Sun C."/>
        </authorList>
    </citation>
    <scope>NUCLEOTIDE SEQUENCE [LARGE SCALE GENOMIC DNA]</scope>
    <source>
        <strain evidence="1 2">OT19</strain>
    </source>
</reference>